<keyword evidence="4" id="KW-0413">Isomerase</keyword>
<organism evidence="4 5">
    <name type="scientific">Paramuricea clavata</name>
    <name type="common">Red gorgonian</name>
    <name type="synonym">Violescent sea-whip</name>
    <dbReference type="NCBI Taxonomy" id="317549"/>
    <lineage>
        <taxon>Eukaryota</taxon>
        <taxon>Metazoa</taxon>
        <taxon>Cnidaria</taxon>
        <taxon>Anthozoa</taxon>
        <taxon>Octocorallia</taxon>
        <taxon>Malacalcyonacea</taxon>
        <taxon>Plexauridae</taxon>
        <taxon>Paramuricea</taxon>
    </lineage>
</organism>
<keyword evidence="1" id="KW-0808">Transferase</keyword>
<dbReference type="AlphaFoldDB" id="A0A7D9JDQ9"/>
<keyword evidence="2" id="KW-0418">Kinase</keyword>
<name>A0A7D9JDQ9_PARCT</name>
<dbReference type="InterPro" id="IPR046348">
    <property type="entry name" value="SIS_dom_sf"/>
</dbReference>
<feature type="non-terminal residue" evidence="4">
    <location>
        <position position="1"/>
    </location>
</feature>
<dbReference type="GO" id="GO:0006796">
    <property type="term" value="P:phosphate-containing compound metabolic process"/>
    <property type="evidence" value="ECO:0007669"/>
    <property type="project" value="UniProtKB-ARBA"/>
</dbReference>
<dbReference type="InterPro" id="IPR011611">
    <property type="entry name" value="PfkB_dom"/>
</dbReference>
<dbReference type="SUPFAM" id="SSF53613">
    <property type="entry name" value="Ribokinase-like"/>
    <property type="match status" value="1"/>
</dbReference>
<dbReference type="InterPro" id="IPR029056">
    <property type="entry name" value="Ribokinase-like"/>
</dbReference>
<evidence type="ECO:0000313" key="5">
    <source>
        <dbReference type="Proteomes" id="UP001152795"/>
    </source>
</evidence>
<evidence type="ECO:0000259" key="3">
    <source>
        <dbReference type="Pfam" id="PF00294"/>
    </source>
</evidence>
<evidence type="ECO:0000313" key="4">
    <source>
        <dbReference type="EMBL" id="CAB4027691.1"/>
    </source>
</evidence>
<dbReference type="SUPFAM" id="SSF53697">
    <property type="entry name" value="SIS domain"/>
    <property type="match status" value="1"/>
</dbReference>
<reference evidence="4" key="1">
    <citation type="submission" date="2020-04" db="EMBL/GenBank/DDBJ databases">
        <authorList>
            <person name="Alioto T."/>
            <person name="Alioto T."/>
            <person name="Gomez Garrido J."/>
        </authorList>
    </citation>
    <scope>NUCLEOTIDE SEQUENCE</scope>
    <source>
        <strain evidence="4">A484AB</strain>
    </source>
</reference>
<keyword evidence="5" id="KW-1185">Reference proteome</keyword>
<dbReference type="Gene3D" id="3.40.1190.20">
    <property type="match status" value="1"/>
</dbReference>
<evidence type="ECO:0000256" key="1">
    <source>
        <dbReference type="ARBA" id="ARBA00022679"/>
    </source>
</evidence>
<dbReference type="Gene3D" id="3.40.50.10490">
    <property type="entry name" value="Glucose-6-phosphate isomerase like protein, domain 1"/>
    <property type="match status" value="1"/>
</dbReference>
<dbReference type="EMBL" id="CACRXK020014965">
    <property type="protein sequence ID" value="CAB4027691.1"/>
    <property type="molecule type" value="Genomic_DNA"/>
</dbReference>
<dbReference type="GO" id="GO:0097367">
    <property type="term" value="F:carbohydrate derivative binding"/>
    <property type="evidence" value="ECO:0007669"/>
    <property type="project" value="InterPro"/>
</dbReference>
<dbReference type="PANTHER" id="PTHR10584">
    <property type="entry name" value="SUGAR KINASE"/>
    <property type="match status" value="1"/>
</dbReference>
<dbReference type="GO" id="GO:0016853">
    <property type="term" value="F:isomerase activity"/>
    <property type="evidence" value="ECO:0007669"/>
    <property type="project" value="UniProtKB-KW"/>
</dbReference>
<dbReference type="GO" id="GO:0016301">
    <property type="term" value="F:kinase activity"/>
    <property type="evidence" value="ECO:0007669"/>
    <property type="project" value="UniProtKB-KW"/>
</dbReference>
<gene>
    <name evidence="4" type="ORF">PACLA_8A031269</name>
</gene>
<dbReference type="GO" id="GO:1901135">
    <property type="term" value="P:carbohydrate derivative metabolic process"/>
    <property type="evidence" value="ECO:0007669"/>
    <property type="project" value="InterPro"/>
</dbReference>
<feature type="domain" description="Carbohydrate kinase PfkB" evidence="3">
    <location>
        <begin position="19"/>
        <end position="299"/>
    </location>
</feature>
<dbReference type="OrthoDB" id="432447at2759"/>
<sequence length="451" mass="48313">VPKVGEKGYFASPNKTHEKSIVGGVTLNHLSWASILGVPTGLLALQGDDKSGKLIRKTMKNMNVSTEFVQVSKKFTTGESFVFVQEDGERSIVMATGATSLMNEKIARHYFEKTIMNDCQMLTTEISQVPLSGVLAVLQTAKAAGITTVLDLDVSPSVAINEAQLGTIDELIECVRTADILKPAKHAAKEMLPYLASEIMVDNMVELTKVMREACGSKLIAITCGEDSSILATENHLVEVPAVRVSRVVDATGAGDAFLGGLVSGLYYNGLPSDETNLRKLGQLGNIVGGACCEVLGALPTEESRIKLDKELEELLGAKIAISRTENNDDTAERLQGFKESVKLDVECATTISGSLETAAVESFIDILENCSGRVLVSGIGKSGILAQRMSASLASTGTPSHFIHGAEWTHGDLGKYMSLTFCREVEARSNMAAAKFRAPSNYDLKMLFIV</sequence>
<accession>A0A7D9JDQ9</accession>
<dbReference type="PANTHER" id="PTHR10584:SF166">
    <property type="entry name" value="RIBOKINASE"/>
    <property type="match status" value="1"/>
</dbReference>
<evidence type="ECO:0000256" key="2">
    <source>
        <dbReference type="ARBA" id="ARBA00022777"/>
    </source>
</evidence>
<proteinExistence type="predicted"/>
<comment type="caution">
    <text evidence="4">The sequence shown here is derived from an EMBL/GenBank/DDBJ whole genome shotgun (WGS) entry which is preliminary data.</text>
</comment>
<protein>
    <submittedName>
        <fullName evidence="4">ARABinose 5-phosphate isomerase</fullName>
    </submittedName>
</protein>
<dbReference type="Proteomes" id="UP001152795">
    <property type="component" value="Unassembled WGS sequence"/>
</dbReference>
<dbReference type="Pfam" id="PF00294">
    <property type="entry name" value="PfkB"/>
    <property type="match status" value="1"/>
</dbReference>